<accession>A0A1Y3AUB0</accession>
<protein>
    <recommendedName>
        <fullName evidence="2">HECT-type E3 ubiquitin transferase</fullName>
        <ecNumber evidence="2">2.3.2.26</ecNumber>
    </recommendedName>
</protein>
<keyword evidence="9" id="KW-1185">Reference proteome</keyword>
<dbReference type="Proteomes" id="UP000194236">
    <property type="component" value="Unassembled WGS sequence"/>
</dbReference>
<dbReference type="PANTHER" id="PTHR45700:SF8">
    <property type="entry name" value="HECT-TYPE E3 UBIQUITIN TRANSFERASE"/>
    <property type="match status" value="1"/>
</dbReference>
<name>A0A1Y3AUB0_EURMA</name>
<dbReference type="SUPFAM" id="SSF56204">
    <property type="entry name" value="Hect, E3 ligase catalytic domain"/>
    <property type="match status" value="1"/>
</dbReference>
<keyword evidence="4 5" id="KW-0833">Ubl conjugation pathway</keyword>
<dbReference type="GO" id="GO:0061630">
    <property type="term" value="F:ubiquitin protein ligase activity"/>
    <property type="evidence" value="ECO:0007669"/>
    <property type="project" value="UniProtKB-EC"/>
</dbReference>
<feature type="compositionally biased region" description="Low complexity" evidence="6">
    <location>
        <begin position="165"/>
        <end position="193"/>
    </location>
</feature>
<dbReference type="InterPro" id="IPR044611">
    <property type="entry name" value="E3A/B/C-like"/>
</dbReference>
<dbReference type="EC" id="2.3.2.26" evidence="2"/>
<dbReference type="GO" id="GO:0000209">
    <property type="term" value="P:protein polyubiquitination"/>
    <property type="evidence" value="ECO:0007669"/>
    <property type="project" value="InterPro"/>
</dbReference>
<gene>
    <name evidence="8" type="ORF">BLA29_005341</name>
</gene>
<evidence type="ECO:0000313" key="9">
    <source>
        <dbReference type="Proteomes" id="UP000194236"/>
    </source>
</evidence>
<feature type="region of interest" description="Disordered" evidence="6">
    <location>
        <begin position="152"/>
        <end position="194"/>
    </location>
</feature>
<dbReference type="InterPro" id="IPR000569">
    <property type="entry name" value="HECT_dom"/>
</dbReference>
<evidence type="ECO:0000313" key="8">
    <source>
        <dbReference type="EMBL" id="OTF72070.1"/>
    </source>
</evidence>
<dbReference type="PANTHER" id="PTHR45700">
    <property type="entry name" value="UBIQUITIN-PROTEIN LIGASE E3C"/>
    <property type="match status" value="1"/>
</dbReference>
<evidence type="ECO:0000256" key="5">
    <source>
        <dbReference type="PROSITE-ProRule" id="PRU00104"/>
    </source>
</evidence>
<evidence type="ECO:0000256" key="1">
    <source>
        <dbReference type="ARBA" id="ARBA00000885"/>
    </source>
</evidence>
<organism evidence="8 9">
    <name type="scientific">Euroglyphus maynei</name>
    <name type="common">Mayne's house dust mite</name>
    <dbReference type="NCBI Taxonomy" id="6958"/>
    <lineage>
        <taxon>Eukaryota</taxon>
        <taxon>Metazoa</taxon>
        <taxon>Ecdysozoa</taxon>
        <taxon>Arthropoda</taxon>
        <taxon>Chelicerata</taxon>
        <taxon>Arachnida</taxon>
        <taxon>Acari</taxon>
        <taxon>Acariformes</taxon>
        <taxon>Sarcoptiformes</taxon>
        <taxon>Astigmata</taxon>
        <taxon>Psoroptidia</taxon>
        <taxon>Analgoidea</taxon>
        <taxon>Pyroglyphidae</taxon>
        <taxon>Pyroglyphinae</taxon>
        <taxon>Euroglyphus</taxon>
    </lineage>
</organism>
<sequence length="429" mass="50712">MDGWINWQQAFHCFNMIEDAQNERIDELIYQLLLKIMPQLPDLTALHKRRLELDDEKYKNDFPDIVDEEVMRIYQILPLFHMFHMPSYCERSQRLITSYANALNTLSELGIGCMKIWWYRMNRRFFKNLVEILKNSVKLNLYEQYKASERETIDGDPNGVQLEYNNSNNHNVLNRRSTTNDSIESSNTPSSSNSRKHFVISRQIHYNLAVCLFALKRLYSVNKFTGKISHKDFYIHGISDWFDLKYDYYLWKSNRKKQPNVFFLCNYAFIFDPPAKTIILSADSEIQQNSAANLSIQKQILMSIPVDGTIHVNPYIDISVRRDNILEDTIHQLCLFSRYREADLKKPLRVLFSGEEAIDAGRGMKKEFFLLVMKEMLDQKYGMFIEYNETNTIWFNHVMTDDDDVMYRLVGILCGLAIYNQVSFFTNHN</sequence>
<evidence type="ECO:0000256" key="2">
    <source>
        <dbReference type="ARBA" id="ARBA00012485"/>
    </source>
</evidence>
<dbReference type="PROSITE" id="PS50237">
    <property type="entry name" value="HECT"/>
    <property type="match status" value="1"/>
</dbReference>
<keyword evidence="3" id="KW-0808">Transferase</keyword>
<evidence type="ECO:0000256" key="4">
    <source>
        <dbReference type="ARBA" id="ARBA00022786"/>
    </source>
</evidence>
<evidence type="ECO:0000256" key="6">
    <source>
        <dbReference type="SAM" id="MobiDB-lite"/>
    </source>
</evidence>
<dbReference type="Pfam" id="PF00632">
    <property type="entry name" value="HECT"/>
    <property type="match status" value="1"/>
</dbReference>
<dbReference type="AlphaFoldDB" id="A0A1Y3AUB0"/>
<dbReference type="OrthoDB" id="5981550at2759"/>
<dbReference type="Gene3D" id="3.90.1750.10">
    <property type="entry name" value="Hect, E3 ligase catalytic domains"/>
    <property type="match status" value="1"/>
</dbReference>
<feature type="domain" description="HECT" evidence="7">
    <location>
        <begin position="340"/>
        <end position="421"/>
    </location>
</feature>
<proteinExistence type="predicted"/>
<evidence type="ECO:0000256" key="3">
    <source>
        <dbReference type="ARBA" id="ARBA00022679"/>
    </source>
</evidence>
<comment type="caution">
    <text evidence="8">The sequence shown here is derived from an EMBL/GenBank/DDBJ whole genome shotgun (WGS) entry which is preliminary data.</text>
</comment>
<evidence type="ECO:0000259" key="7">
    <source>
        <dbReference type="PROSITE" id="PS50237"/>
    </source>
</evidence>
<dbReference type="GO" id="GO:0009966">
    <property type="term" value="P:regulation of signal transduction"/>
    <property type="evidence" value="ECO:0007669"/>
    <property type="project" value="UniProtKB-ARBA"/>
</dbReference>
<dbReference type="InterPro" id="IPR035983">
    <property type="entry name" value="Hect_E3_ubiquitin_ligase"/>
</dbReference>
<comment type="catalytic activity">
    <reaction evidence="1">
        <text>S-ubiquitinyl-[E2 ubiquitin-conjugating enzyme]-L-cysteine + [acceptor protein]-L-lysine = [E2 ubiquitin-conjugating enzyme]-L-cysteine + N(6)-ubiquitinyl-[acceptor protein]-L-lysine.</text>
        <dbReference type="EC" id="2.3.2.26"/>
    </reaction>
</comment>
<dbReference type="EMBL" id="MUJZ01058096">
    <property type="protein sequence ID" value="OTF72070.1"/>
    <property type="molecule type" value="Genomic_DNA"/>
</dbReference>
<reference evidence="8 9" key="1">
    <citation type="submission" date="2017-03" db="EMBL/GenBank/DDBJ databases">
        <title>Genome Survey of Euroglyphus maynei.</title>
        <authorList>
            <person name="Arlian L.G."/>
            <person name="Morgan M.S."/>
            <person name="Rider S.D."/>
        </authorList>
    </citation>
    <scope>NUCLEOTIDE SEQUENCE [LARGE SCALE GENOMIC DNA]</scope>
    <source>
        <strain evidence="8">Arlian Lab</strain>
        <tissue evidence="8">Whole body</tissue>
    </source>
</reference>
<comment type="caution">
    <text evidence="5">Lacks conserved residue(s) required for the propagation of feature annotation.</text>
</comment>